<keyword evidence="4" id="KW-0411">Iron-sulfur</keyword>
<comment type="caution">
    <text evidence="8">The sequence shown here is derived from an EMBL/GenBank/DDBJ whole genome shotgun (WGS) entry which is preliminary data.</text>
</comment>
<comment type="cofactor">
    <cofactor evidence="1">
        <name>[4Fe-4S] cluster</name>
        <dbReference type="ChEBI" id="CHEBI:49883"/>
    </cofactor>
</comment>
<evidence type="ECO:0000256" key="5">
    <source>
        <dbReference type="SAM" id="MobiDB-lite"/>
    </source>
</evidence>
<dbReference type="InterPro" id="IPR008275">
    <property type="entry name" value="CoA_E_activase_dom"/>
</dbReference>
<feature type="domain" description="ATPase BadF/BadG/BcrA/BcrD type" evidence="6">
    <location>
        <begin position="332"/>
        <end position="589"/>
    </location>
</feature>
<dbReference type="Pfam" id="PF01869">
    <property type="entry name" value="BcrAD_BadFG"/>
    <property type="match status" value="2"/>
</dbReference>
<dbReference type="CDD" id="cd24035">
    <property type="entry name" value="ASKHA_NBD_O66634-like_rpt2"/>
    <property type="match status" value="1"/>
</dbReference>
<dbReference type="PANTHER" id="PTHR32329">
    <property type="entry name" value="BIFUNCTIONAL PROTEIN [INCLUDES 2-HYDROXYACYL-COA DEHYDRATASE (N-TER) AND ITS ACTIVATOR DOMAIN (C_TERM)-RELATED"/>
    <property type="match status" value="1"/>
</dbReference>
<evidence type="ECO:0000256" key="3">
    <source>
        <dbReference type="ARBA" id="ARBA00023004"/>
    </source>
</evidence>
<evidence type="ECO:0000259" key="6">
    <source>
        <dbReference type="Pfam" id="PF01869"/>
    </source>
</evidence>
<feature type="domain" description="DUF2229" evidence="7">
    <location>
        <begin position="688"/>
        <end position="905"/>
    </location>
</feature>
<protein>
    <submittedName>
        <fullName evidence="8">CoA activase</fullName>
    </submittedName>
</protein>
<keyword evidence="2" id="KW-0479">Metal-binding</keyword>
<dbReference type="PANTHER" id="PTHR32329:SF4">
    <property type="entry name" value="ACTIVATOR OF 2-HYDROXYACYL-COA DEHYDRATASE"/>
    <property type="match status" value="1"/>
</dbReference>
<dbReference type="InterPro" id="IPR002731">
    <property type="entry name" value="ATPase_BadF"/>
</dbReference>
<dbReference type="InterPro" id="IPR043129">
    <property type="entry name" value="ATPase_NBD"/>
</dbReference>
<evidence type="ECO:0000256" key="1">
    <source>
        <dbReference type="ARBA" id="ARBA00001966"/>
    </source>
</evidence>
<sequence length="1486" mass="163414">MNRGNGQPYYAGIDIGSTTAKVVLLDAEGEVAFARYRRHQGQTVETTREIFREAARELGDVELDLAVTGSAGMGVAEVFGLPFVQEVVASAHYVGRFHPEAKTFIEIGGEDSKIIFFDTGGRPDIRMNSSCAGGTGAFIDQMAVLLDVDVADLNRLAEGARKIYPIASRCGVFAKTDVQALLSRHASKEDVAASVFHAVALQVVTTLCRGREVERKILLGGGPLTFIPRLGRAFAEVLEIDDPSAFLLPERSELIPAMGAAMIRNGDPFRARISALLAVPRGRGPGAAGGRAGRLPPLFTGRAEFDRWQARHDRARVPRVDPAQVAGQDLFLGIDSGSTTTKIAVVDGSGRLVFGHYGPNNGDPLRAVKQGLRAAREAFDAAGWRPRVLRAAATGYGEGLVRSAFGLHDGVVETLAHLRAARHFAPDVSFILDIGGQDMKAITIADGAVADLQVNEACSSGCGSFIETFANSLGFSVQEFAEIACGRCAPFDLGTRCTVFMNSKVKQALREGASVADISAGLAYSVVKNALFKVLKLKDPAQLGKKIVVQGGTFRNPAVLRAAELLLDAEVVRPDVSELMGAYGAALLALDRYRSGRAQAAPLDVFEGIEAQAAYTRRELRCRGCENRCRVLELRFGNANRFYTGNRCERHFSNDPDRKRKGTNLVDEQLRFLFDRCTEPEGEPRLTYGIPRCLNMYENFPFWNAFLTTCGFRVVLSSPSSLRLYEKGAATVMSENICFPAKLAHGHVFDLAARGVDRIFYPTVVYEQKEFEGADNSFNCPVVTGYPDLIRSAVDPEKRFGIPLDNPAVSFKDPGLLRDQLYLFFMPFGVDYRTVSLGVKRGLAAQRAYREQLGARARELIDEAEREGRTLVVLAGRPYHVDPLVNHGVPGLLAGLGVDVVSENAVLAASGQVSLEGVNVLTQWTYANRLYAAAMWVARHAGTRMVQLTSFGCGPDAVTADEVRDILRRSGKIHTVVKMDEIANLGAVRIRLRSMLEAAPREDGRRQSPPPPAPRRLRPVPSRAGRKVLITPYFSPFYSPLLPAAFRPLGWRLDVLPPQDRETVELGLKMVNNDICYPAVLVAGDILKAFRSGRYDPERTAVVLTQTGGQCRASSYVSLVRKGLAAFGLERVSVIPVLAEGIDPEAGLDIDFKGLVKRLALGLVFADPLTRMYLSVVVREKTPGTARKLHARYLAAMEPAIERADYPALLEVLREAVAHFNRVETCDGPVPRIGIVGEIFVKYNFFSNNDLIDWLSAQGVEVILPALQSFFAQRFINETYDQRAFFKRSLVDRIRHLLLEIYTKYHLGQIDRVMCGFRFYRRPHNLRELSEVTAEVVSLANQFGEGWLLTAEIIAMLREGVGNIVCLQPFGCISNHITGRGMERKLKELYPHLQLLSLDMDAGTSEVNVLNRLHFLVSGAREQAENGAAPAGEGRTLRRLAVPSMWPRRLEGLNNYAALEVEKWRAWVSGLDLREKAQVIRRRMGW</sequence>
<dbReference type="RefSeq" id="WP_163298048.1">
    <property type="nucleotide sequence ID" value="NZ_JAAGRR010000023.1"/>
</dbReference>
<dbReference type="NCBIfam" id="TIGR00241">
    <property type="entry name" value="CoA_E_activ"/>
    <property type="match status" value="2"/>
</dbReference>
<reference evidence="8 9" key="1">
    <citation type="submission" date="2020-02" db="EMBL/GenBank/DDBJ databases">
        <title>Comparative genomics of sulfur disproportionating microorganisms.</title>
        <authorList>
            <person name="Ward L.M."/>
            <person name="Bertran E."/>
            <person name="Johnston D.T."/>
        </authorList>
    </citation>
    <scope>NUCLEOTIDE SEQUENCE [LARGE SCALE GENOMIC DNA]</scope>
    <source>
        <strain evidence="8 9">DSM 100025</strain>
    </source>
</reference>
<dbReference type="Proteomes" id="UP000469346">
    <property type="component" value="Unassembled WGS sequence"/>
</dbReference>
<evidence type="ECO:0000256" key="4">
    <source>
        <dbReference type="ARBA" id="ARBA00023014"/>
    </source>
</evidence>
<feature type="region of interest" description="Disordered" evidence="5">
    <location>
        <begin position="999"/>
        <end position="1021"/>
    </location>
</feature>
<feature type="domain" description="ATPase BadF/BadG/BcrA/BcrD type" evidence="6">
    <location>
        <begin position="12"/>
        <end position="262"/>
    </location>
</feature>
<dbReference type="InterPro" id="IPR018709">
    <property type="entry name" value="CoA_activase_DUF2229"/>
</dbReference>
<dbReference type="InterPro" id="IPR051805">
    <property type="entry name" value="Dehydratase_Activator_Redct"/>
</dbReference>
<dbReference type="Pfam" id="PF09989">
    <property type="entry name" value="DUF2229"/>
    <property type="match status" value="1"/>
</dbReference>
<evidence type="ECO:0000259" key="7">
    <source>
        <dbReference type="Pfam" id="PF09989"/>
    </source>
</evidence>
<keyword evidence="9" id="KW-1185">Reference proteome</keyword>
<dbReference type="GO" id="GO:0051536">
    <property type="term" value="F:iron-sulfur cluster binding"/>
    <property type="evidence" value="ECO:0007669"/>
    <property type="project" value="UniProtKB-KW"/>
</dbReference>
<organism evidence="8 9">
    <name type="scientific">Dissulfurirhabdus thermomarina</name>
    <dbReference type="NCBI Taxonomy" id="1765737"/>
    <lineage>
        <taxon>Bacteria</taxon>
        <taxon>Deltaproteobacteria</taxon>
        <taxon>Dissulfurirhabdaceae</taxon>
        <taxon>Dissulfurirhabdus</taxon>
    </lineage>
</organism>
<accession>A0A6N9TKY7</accession>
<keyword evidence="3" id="KW-0408">Iron</keyword>
<dbReference type="CDD" id="cd24034">
    <property type="entry name" value="ASKHA_NBD_O66634-like_rpt1"/>
    <property type="match status" value="1"/>
</dbReference>
<dbReference type="EMBL" id="JAAGRR010000023">
    <property type="protein sequence ID" value="NDY41895.1"/>
    <property type="molecule type" value="Genomic_DNA"/>
</dbReference>
<dbReference type="Gene3D" id="3.30.420.40">
    <property type="match status" value="4"/>
</dbReference>
<evidence type="ECO:0000313" key="9">
    <source>
        <dbReference type="Proteomes" id="UP000469346"/>
    </source>
</evidence>
<proteinExistence type="predicted"/>
<name>A0A6N9TKY7_DISTH</name>
<dbReference type="GO" id="GO:0046872">
    <property type="term" value="F:metal ion binding"/>
    <property type="evidence" value="ECO:0007669"/>
    <property type="project" value="UniProtKB-KW"/>
</dbReference>
<gene>
    <name evidence="8" type="ORF">G3N55_03405</name>
</gene>
<dbReference type="SUPFAM" id="SSF53067">
    <property type="entry name" value="Actin-like ATPase domain"/>
    <property type="match status" value="2"/>
</dbReference>
<evidence type="ECO:0000256" key="2">
    <source>
        <dbReference type="ARBA" id="ARBA00022723"/>
    </source>
</evidence>
<evidence type="ECO:0000313" key="8">
    <source>
        <dbReference type="EMBL" id="NDY41895.1"/>
    </source>
</evidence>